<dbReference type="Proteomes" id="UP000289238">
    <property type="component" value="Unassembled WGS sequence"/>
</dbReference>
<dbReference type="GO" id="GO:0003677">
    <property type="term" value="F:DNA binding"/>
    <property type="evidence" value="ECO:0007669"/>
    <property type="project" value="InterPro"/>
</dbReference>
<dbReference type="InterPro" id="IPR009061">
    <property type="entry name" value="DNA-bd_dom_put_sf"/>
</dbReference>
<gene>
    <name evidence="2" type="ORF">DSM00_2265</name>
</gene>
<dbReference type="SUPFAM" id="SSF46955">
    <property type="entry name" value="Putative DNA-binding domain"/>
    <property type="match status" value="1"/>
</dbReference>
<organism evidence="2 3">
    <name type="scientific">Leeuwenhoekiella aequorea</name>
    <dbReference type="NCBI Taxonomy" id="283736"/>
    <lineage>
        <taxon>Bacteria</taxon>
        <taxon>Pseudomonadati</taxon>
        <taxon>Bacteroidota</taxon>
        <taxon>Flavobacteriia</taxon>
        <taxon>Flavobacteriales</taxon>
        <taxon>Flavobacteriaceae</taxon>
        <taxon>Leeuwenhoekiella</taxon>
    </lineage>
</organism>
<proteinExistence type="predicted"/>
<dbReference type="EMBL" id="QOVM01000005">
    <property type="protein sequence ID" value="RXG21425.1"/>
    <property type="molecule type" value="Genomic_DNA"/>
</dbReference>
<dbReference type="AlphaFoldDB" id="A0A4Q0P515"/>
<dbReference type="InterPro" id="IPR010093">
    <property type="entry name" value="SinI_DNA-bd"/>
</dbReference>
<dbReference type="OrthoDB" id="597977at2"/>
<protein>
    <submittedName>
        <fullName evidence="2">AlpA family transcriptional regulator</fullName>
    </submittedName>
</protein>
<reference evidence="2 3" key="1">
    <citation type="submission" date="2018-07" db="EMBL/GenBank/DDBJ databases">
        <title>Leeuwenhoekiella genomics.</title>
        <authorList>
            <person name="Tahon G."/>
            <person name="Willems A."/>
        </authorList>
    </citation>
    <scope>NUCLEOTIDE SEQUENCE [LARGE SCALE GENOMIC DNA]</scope>
    <source>
        <strain evidence="2 3">LMG 22550</strain>
    </source>
</reference>
<comment type="caution">
    <text evidence="2">The sequence shown here is derived from an EMBL/GenBank/DDBJ whole genome shotgun (WGS) entry which is preliminary data.</text>
</comment>
<evidence type="ECO:0000313" key="3">
    <source>
        <dbReference type="Proteomes" id="UP000289238"/>
    </source>
</evidence>
<dbReference type="InterPro" id="IPR041657">
    <property type="entry name" value="HTH_17"/>
</dbReference>
<evidence type="ECO:0000313" key="2">
    <source>
        <dbReference type="EMBL" id="RXG21425.1"/>
    </source>
</evidence>
<name>A0A4Q0P515_9FLAO</name>
<dbReference type="NCBIfam" id="TIGR01764">
    <property type="entry name" value="excise"/>
    <property type="match status" value="1"/>
</dbReference>
<evidence type="ECO:0000259" key="1">
    <source>
        <dbReference type="Pfam" id="PF12728"/>
    </source>
</evidence>
<dbReference type="Pfam" id="PF12728">
    <property type="entry name" value="HTH_17"/>
    <property type="match status" value="1"/>
</dbReference>
<dbReference type="RefSeq" id="WP_128758105.1">
    <property type="nucleotide sequence ID" value="NZ_JASMRS010000005.1"/>
</dbReference>
<accession>A0A4Q0P515</accession>
<keyword evidence="3" id="KW-1185">Reference proteome</keyword>
<feature type="domain" description="Helix-turn-helix" evidence="1">
    <location>
        <begin position="23"/>
        <end position="73"/>
    </location>
</feature>
<sequence length="95" mass="11128">MNTIKLDERLERIESLLLANKKVLTLEEACDYTGISRSYLYKLTSTGMIPHSKPSGKLIYFEREELEHWLMQNKKFSDSDFKESAAHKSKEERNS</sequence>